<name>A0ABW1ZAS5_9BACT</name>
<feature type="transmembrane region" description="Helical" evidence="1">
    <location>
        <begin position="95"/>
        <end position="116"/>
    </location>
</feature>
<dbReference type="RefSeq" id="WP_263370231.1">
    <property type="nucleotide sequence ID" value="NZ_JAGSYD010000001.1"/>
</dbReference>
<dbReference type="EMBL" id="JBHSWI010000001">
    <property type="protein sequence ID" value="MFC6646574.1"/>
    <property type="molecule type" value="Genomic_DNA"/>
</dbReference>
<evidence type="ECO:0000313" key="2">
    <source>
        <dbReference type="EMBL" id="MFC6646574.1"/>
    </source>
</evidence>
<gene>
    <name evidence="2" type="ORF">ACFQBQ_13460</name>
</gene>
<keyword evidence="1" id="KW-0812">Transmembrane</keyword>
<keyword evidence="3" id="KW-1185">Reference proteome</keyword>
<comment type="caution">
    <text evidence="2">The sequence shown here is derived from an EMBL/GenBank/DDBJ whole genome shotgun (WGS) entry which is preliminary data.</text>
</comment>
<sequence>MSQKPKGRSTQTFVNMMAQTWKRPTLTLVELGWRWLAGIPLILWALKWAQPHLPELEAIWAQLGTMTFFHPAEMAATIGVSSRQLLAIARPLLPVFIPVAVLWWVAVGTFGQVLYARRTLGAESRASLGVFFVLRLVRSLGVMLCWTIWLNILLAVAHRELHTTATLGAEPDVLVFAALSIVATLALFVGWAGISWPLTLAMNWNAVHGDSLFASLRSAVTQRAVRAEVMEIALVMCIVKLALLVLALTFSATPLPFSAVATPEFLRNWWIGLIILYSFMSDYFHGVRFRYYSVVCRDLAE</sequence>
<evidence type="ECO:0000256" key="1">
    <source>
        <dbReference type="SAM" id="Phobius"/>
    </source>
</evidence>
<evidence type="ECO:0000313" key="3">
    <source>
        <dbReference type="Proteomes" id="UP001596391"/>
    </source>
</evidence>
<accession>A0ABW1ZAS5</accession>
<keyword evidence="1" id="KW-1133">Transmembrane helix</keyword>
<organism evidence="2 3">
    <name type="scientific">Granulicella cerasi</name>
    <dbReference type="NCBI Taxonomy" id="741063"/>
    <lineage>
        <taxon>Bacteria</taxon>
        <taxon>Pseudomonadati</taxon>
        <taxon>Acidobacteriota</taxon>
        <taxon>Terriglobia</taxon>
        <taxon>Terriglobales</taxon>
        <taxon>Acidobacteriaceae</taxon>
        <taxon>Granulicella</taxon>
    </lineage>
</organism>
<feature type="transmembrane region" description="Helical" evidence="1">
    <location>
        <begin position="232"/>
        <end position="253"/>
    </location>
</feature>
<dbReference type="Proteomes" id="UP001596391">
    <property type="component" value="Unassembled WGS sequence"/>
</dbReference>
<feature type="transmembrane region" description="Helical" evidence="1">
    <location>
        <begin position="265"/>
        <end position="284"/>
    </location>
</feature>
<feature type="transmembrane region" description="Helical" evidence="1">
    <location>
        <begin position="173"/>
        <end position="194"/>
    </location>
</feature>
<reference evidence="3" key="1">
    <citation type="journal article" date="2019" name="Int. J. Syst. Evol. Microbiol.">
        <title>The Global Catalogue of Microorganisms (GCM) 10K type strain sequencing project: providing services to taxonomists for standard genome sequencing and annotation.</title>
        <authorList>
            <consortium name="The Broad Institute Genomics Platform"/>
            <consortium name="The Broad Institute Genome Sequencing Center for Infectious Disease"/>
            <person name="Wu L."/>
            <person name="Ma J."/>
        </authorList>
    </citation>
    <scope>NUCLEOTIDE SEQUENCE [LARGE SCALE GENOMIC DNA]</scope>
    <source>
        <strain evidence="3">CGMCC 1.16026</strain>
    </source>
</reference>
<keyword evidence="1" id="KW-0472">Membrane</keyword>
<feature type="transmembrane region" description="Helical" evidence="1">
    <location>
        <begin position="128"/>
        <end position="153"/>
    </location>
</feature>
<protein>
    <submittedName>
        <fullName evidence="2">Uncharacterized protein</fullName>
    </submittedName>
</protein>
<proteinExistence type="predicted"/>